<dbReference type="GO" id="GO:0031415">
    <property type="term" value="C:NatA complex"/>
    <property type="evidence" value="ECO:0007669"/>
    <property type="project" value="TreeGrafter"/>
</dbReference>
<accession>A0A382Q2T6</accession>
<dbReference type="GO" id="GO:0008080">
    <property type="term" value="F:N-acetyltransferase activity"/>
    <property type="evidence" value="ECO:0007669"/>
    <property type="project" value="InterPro"/>
</dbReference>
<dbReference type="InterPro" id="IPR051556">
    <property type="entry name" value="N-term/lysine_N-AcTrnsfr"/>
</dbReference>
<evidence type="ECO:0000313" key="4">
    <source>
        <dbReference type="EMBL" id="SVC78752.1"/>
    </source>
</evidence>
<evidence type="ECO:0000256" key="1">
    <source>
        <dbReference type="ARBA" id="ARBA00022679"/>
    </source>
</evidence>
<dbReference type="PROSITE" id="PS51186">
    <property type="entry name" value="GNAT"/>
    <property type="match status" value="1"/>
</dbReference>
<feature type="non-terminal residue" evidence="4">
    <location>
        <position position="1"/>
    </location>
</feature>
<keyword evidence="1" id="KW-0808">Transferase</keyword>
<dbReference type="CDD" id="cd04301">
    <property type="entry name" value="NAT_SF"/>
    <property type="match status" value="1"/>
</dbReference>
<evidence type="ECO:0000256" key="2">
    <source>
        <dbReference type="ARBA" id="ARBA00023315"/>
    </source>
</evidence>
<dbReference type="InterPro" id="IPR016181">
    <property type="entry name" value="Acyl_CoA_acyltransferase"/>
</dbReference>
<sequence length="150" mass="16336">VKSYDLPAIASLHAICFEDSWHAELLGRILSAPGAFGLFSRPSGKAVGFILCRSSGQEGEILSLAVAPSLRRNGWGGALLEAAMTRAAKHAIEALFLEVAEDNAAARRLYQNFGFAIVGRRSKYYRRRYGPSVDALTLRCKLKLAGPREN</sequence>
<dbReference type="Pfam" id="PF00583">
    <property type="entry name" value="Acetyltransf_1"/>
    <property type="match status" value="1"/>
</dbReference>
<dbReference type="InterPro" id="IPR006464">
    <property type="entry name" value="AcTrfase_RimI/Ard1"/>
</dbReference>
<evidence type="ECO:0000259" key="3">
    <source>
        <dbReference type="PROSITE" id="PS51186"/>
    </source>
</evidence>
<feature type="domain" description="N-acetyltransferase" evidence="3">
    <location>
        <begin position="1"/>
        <end position="143"/>
    </location>
</feature>
<gene>
    <name evidence="4" type="ORF">METZ01_LOCUS331606</name>
</gene>
<dbReference type="PANTHER" id="PTHR42919">
    <property type="entry name" value="N-ALPHA-ACETYLTRANSFERASE"/>
    <property type="match status" value="1"/>
</dbReference>
<proteinExistence type="predicted"/>
<dbReference type="EMBL" id="UINC01110922">
    <property type="protein sequence ID" value="SVC78752.1"/>
    <property type="molecule type" value="Genomic_DNA"/>
</dbReference>
<keyword evidence="2" id="KW-0012">Acyltransferase</keyword>
<dbReference type="InterPro" id="IPR000182">
    <property type="entry name" value="GNAT_dom"/>
</dbReference>
<dbReference type="PANTHER" id="PTHR42919:SF8">
    <property type="entry name" value="N-ALPHA-ACETYLTRANSFERASE 50"/>
    <property type="match status" value="1"/>
</dbReference>
<dbReference type="GO" id="GO:0007064">
    <property type="term" value="P:mitotic sister chromatid cohesion"/>
    <property type="evidence" value="ECO:0007669"/>
    <property type="project" value="TreeGrafter"/>
</dbReference>
<dbReference type="SUPFAM" id="SSF55729">
    <property type="entry name" value="Acyl-CoA N-acyltransferases (Nat)"/>
    <property type="match status" value="1"/>
</dbReference>
<organism evidence="4">
    <name type="scientific">marine metagenome</name>
    <dbReference type="NCBI Taxonomy" id="408172"/>
    <lineage>
        <taxon>unclassified sequences</taxon>
        <taxon>metagenomes</taxon>
        <taxon>ecological metagenomes</taxon>
    </lineage>
</organism>
<dbReference type="Gene3D" id="3.40.630.30">
    <property type="match status" value="1"/>
</dbReference>
<reference evidence="4" key="1">
    <citation type="submission" date="2018-05" db="EMBL/GenBank/DDBJ databases">
        <authorList>
            <person name="Lanie J.A."/>
            <person name="Ng W.-L."/>
            <person name="Kazmierczak K.M."/>
            <person name="Andrzejewski T.M."/>
            <person name="Davidsen T.M."/>
            <person name="Wayne K.J."/>
            <person name="Tettelin H."/>
            <person name="Glass J.I."/>
            <person name="Rusch D."/>
            <person name="Podicherti R."/>
            <person name="Tsui H.-C.T."/>
            <person name="Winkler M.E."/>
        </authorList>
    </citation>
    <scope>NUCLEOTIDE SEQUENCE</scope>
</reference>
<dbReference type="NCBIfam" id="TIGR01575">
    <property type="entry name" value="rimI"/>
    <property type="match status" value="1"/>
</dbReference>
<protein>
    <recommendedName>
        <fullName evidence="3">N-acetyltransferase domain-containing protein</fullName>
    </recommendedName>
</protein>
<name>A0A382Q2T6_9ZZZZ</name>
<dbReference type="AlphaFoldDB" id="A0A382Q2T6"/>